<feature type="compositionally biased region" description="Basic and acidic residues" evidence="1">
    <location>
        <begin position="725"/>
        <end position="737"/>
    </location>
</feature>
<organism evidence="4 5">
    <name type="scientific">Penicillium diatomitis</name>
    <dbReference type="NCBI Taxonomy" id="2819901"/>
    <lineage>
        <taxon>Eukaryota</taxon>
        <taxon>Fungi</taxon>
        <taxon>Dikarya</taxon>
        <taxon>Ascomycota</taxon>
        <taxon>Pezizomycotina</taxon>
        <taxon>Eurotiomycetes</taxon>
        <taxon>Eurotiomycetidae</taxon>
        <taxon>Eurotiales</taxon>
        <taxon>Aspergillaceae</taxon>
        <taxon>Penicillium</taxon>
    </lineage>
</organism>
<evidence type="ECO:0000313" key="4">
    <source>
        <dbReference type="EMBL" id="KAJ5469727.1"/>
    </source>
</evidence>
<reference evidence="4" key="1">
    <citation type="submission" date="2022-12" db="EMBL/GenBank/DDBJ databases">
        <authorList>
            <person name="Petersen C."/>
        </authorList>
    </citation>
    <scope>NUCLEOTIDE SEQUENCE</scope>
    <source>
        <strain evidence="4">IBT 30728</strain>
    </source>
</reference>
<feature type="compositionally biased region" description="Low complexity" evidence="1">
    <location>
        <begin position="569"/>
        <end position="587"/>
    </location>
</feature>
<evidence type="ECO:0000256" key="1">
    <source>
        <dbReference type="SAM" id="MobiDB-lite"/>
    </source>
</evidence>
<gene>
    <name evidence="4" type="ORF">N7539_009345</name>
</gene>
<feature type="compositionally biased region" description="Polar residues" evidence="1">
    <location>
        <begin position="440"/>
        <end position="449"/>
    </location>
</feature>
<protein>
    <recommendedName>
        <fullName evidence="6">Myb-like domain-containing protein</fullName>
    </recommendedName>
</protein>
<dbReference type="InterPro" id="IPR009057">
    <property type="entry name" value="Homeodomain-like_sf"/>
</dbReference>
<feature type="compositionally biased region" description="Basic and acidic residues" evidence="1">
    <location>
        <begin position="678"/>
        <end position="690"/>
    </location>
</feature>
<dbReference type="InterPro" id="IPR001005">
    <property type="entry name" value="SANT/Myb"/>
</dbReference>
<feature type="compositionally biased region" description="Basic and acidic residues" evidence="1">
    <location>
        <begin position="450"/>
        <end position="461"/>
    </location>
</feature>
<evidence type="ECO:0008006" key="6">
    <source>
        <dbReference type="Google" id="ProtNLM"/>
    </source>
</evidence>
<dbReference type="GeneID" id="81629190"/>
<dbReference type="Proteomes" id="UP001148312">
    <property type="component" value="Unassembled WGS sequence"/>
</dbReference>
<dbReference type="AlphaFoldDB" id="A0A9W9WM55"/>
<evidence type="ECO:0000259" key="3">
    <source>
        <dbReference type="PROSITE" id="PS51294"/>
    </source>
</evidence>
<feature type="region of interest" description="Disordered" evidence="1">
    <location>
        <begin position="1"/>
        <end position="25"/>
    </location>
</feature>
<dbReference type="SUPFAM" id="SSF46689">
    <property type="entry name" value="Homeodomain-like"/>
    <property type="match status" value="1"/>
</dbReference>
<feature type="compositionally biased region" description="Polar residues" evidence="1">
    <location>
        <begin position="692"/>
        <end position="704"/>
    </location>
</feature>
<keyword evidence="5" id="KW-1185">Reference proteome</keyword>
<dbReference type="Pfam" id="PF00249">
    <property type="entry name" value="Myb_DNA-binding"/>
    <property type="match status" value="1"/>
</dbReference>
<reference evidence="4" key="2">
    <citation type="journal article" date="2023" name="IMA Fungus">
        <title>Comparative genomic study of the Penicillium genus elucidates a diverse pangenome and 15 lateral gene transfer events.</title>
        <authorList>
            <person name="Petersen C."/>
            <person name="Sorensen T."/>
            <person name="Nielsen M.R."/>
            <person name="Sondergaard T.E."/>
            <person name="Sorensen J.L."/>
            <person name="Fitzpatrick D.A."/>
            <person name="Frisvad J.C."/>
            <person name="Nielsen K.L."/>
        </authorList>
    </citation>
    <scope>NUCLEOTIDE SEQUENCE</scope>
    <source>
        <strain evidence="4">IBT 30728</strain>
    </source>
</reference>
<proteinExistence type="predicted"/>
<feature type="compositionally biased region" description="Polar residues" evidence="1">
    <location>
        <begin position="465"/>
        <end position="476"/>
    </location>
</feature>
<dbReference type="RefSeq" id="XP_056786317.1">
    <property type="nucleotide sequence ID" value="XM_056938940.1"/>
</dbReference>
<feature type="compositionally biased region" description="Acidic residues" evidence="1">
    <location>
        <begin position="713"/>
        <end position="724"/>
    </location>
</feature>
<name>A0A9W9WM55_9EURO</name>
<dbReference type="Gene3D" id="1.10.10.60">
    <property type="entry name" value="Homeodomain-like"/>
    <property type="match status" value="1"/>
</dbReference>
<accession>A0A9W9WM55</accession>
<feature type="domain" description="HTH myb-type" evidence="3">
    <location>
        <begin position="816"/>
        <end position="849"/>
    </location>
</feature>
<evidence type="ECO:0000313" key="5">
    <source>
        <dbReference type="Proteomes" id="UP001148312"/>
    </source>
</evidence>
<dbReference type="PROSITE" id="PS50090">
    <property type="entry name" value="MYB_LIKE"/>
    <property type="match status" value="1"/>
</dbReference>
<feature type="domain" description="Myb-like" evidence="2">
    <location>
        <begin position="816"/>
        <end position="878"/>
    </location>
</feature>
<dbReference type="EMBL" id="JAPWDQ010000015">
    <property type="protein sequence ID" value="KAJ5469727.1"/>
    <property type="molecule type" value="Genomic_DNA"/>
</dbReference>
<feature type="region of interest" description="Disordered" evidence="1">
    <location>
        <begin position="425"/>
        <end position="510"/>
    </location>
</feature>
<feature type="compositionally biased region" description="Polar residues" evidence="1">
    <location>
        <begin position="588"/>
        <end position="598"/>
    </location>
</feature>
<comment type="caution">
    <text evidence="4">The sequence shown here is derived from an EMBL/GenBank/DDBJ whole genome shotgun (WGS) entry which is preliminary data.</text>
</comment>
<sequence>MSLTNPSRRVTRSQSRELEDISNIKQSSLLKNERRAPPSRAQFKTTFGYLTGTDLSPVVERSPVRTPQAVASQLSASIVPDTPARDEGHTNFSGTTFLAQDQDNGPDSARSAGARIDAMELADELPDLQQASNRLLEFFNVNSSKAGHICKAAERVGQPIHEDHERFKRVHRKLADSMKVFTKESFIDVASISQLIPSVTVEGTSGPWEAAPYIYRANCAWLLLSILSVEVSSKSQARLIANLNEHFPLPFMSPLLQIRQKFSSESSEERQITIDLAVEIRTQHLIAEIERRKDEKNFDARSVLNEIFYRVPASSRASSTALVEDDLRGFNFPEAFGDGNGSLPEDLQEKVGLRVEELLLRDTDEGFDLNELKTSFKWSLFCLRVVRFVQRREQEFKIAVASYPNIDEVHGLIIKAIKRRANSNAVDTPSRSVLDDSAFGSPSATLNDTPSERARPREIGEKGLVSSNATTQNTFRETPLRPPASQMMNPKPVVSRTNDPRRRKSTKNIWRNRAGLAELSFLTEAFSSGRHGETGLLQARSSRLEETERSVLPASPGGLGITADRDEIAGTPEPEQGQEPESASPQPDLSQRPVSASSSREDHSLQRSEFDFEVTQPHEADMSASPRGSERIKRISHRPRPFFASPTIARERQVRQGRSLLDPQPTASKIYFSPGDSDEPHRGARHREPSKQPATQILPASQAVSRKRGRGDSDDDSTGDDDDRFFDRDTRTHDVLARRAQMPARVQHSDKRQRTNVEPQGESIELIEAPTMATQQSQRSRDVSEENPSPQQPRQESRWRAENSVSGGSSSSRPIAPFVGGRRWSQEEDDRLLMLIARYGTKWATIERQDQICPPCDGGPKLERRTQINMKDRARTLKLKYKRYELHARSVLRGWH</sequence>
<evidence type="ECO:0000259" key="2">
    <source>
        <dbReference type="PROSITE" id="PS50090"/>
    </source>
</evidence>
<dbReference type="InterPro" id="IPR017930">
    <property type="entry name" value="Myb_dom"/>
</dbReference>
<dbReference type="PROSITE" id="PS51294">
    <property type="entry name" value="HTH_MYB"/>
    <property type="match status" value="1"/>
</dbReference>
<feature type="region of interest" description="Disordered" evidence="1">
    <location>
        <begin position="539"/>
        <end position="818"/>
    </location>
</feature>
<dbReference type="CDD" id="cd11660">
    <property type="entry name" value="SANT_TRF"/>
    <property type="match status" value="1"/>
</dbReference>
<feature type="compositionally biased region" description="Basic and acidic residues" evidence="1">
    <location>
        <begin position="599"/>
        <end position="621"/>
    </location>
</feature>
<dbReference type="SMART" id="SM00717">
    <property type="entry name" value="SANT"/>
    <property type="match status" value="1"/>
</dbReference>